<dbReference type="InterPro" id="IPR016164">
    <property type="entry name" value="FAD-linked_Oxase-like_C"/>
</dbReference>
<dbReference type="InterPro" id="IPR036318">
    <property type="entry name" value="FAD-bd_PCMH-like_sf"/>
</dbReference>
<dbReference type="EMBL" id="JAYJLD010000014">
    <property type="protein sequence ID" value="MEB3102174.1"/>
    <property type="molecule type" value="Genomic_DNA"/>
</dbReference>
<keyword evidence="2" id="KW-0274">FAD</keyword>
<dbReference type="RefSeq" id="WP_371754293.1">
    <property type="nucleotide sequence ID" value="NZ_JAYJLD010000014.1"/>
</dbReference>
<keyword evidence="6" id="KW-1185">Reference proteome</keyword>
<organism evidence="5 6">
    <name type="scientific">Ferviditalea candida</name>
    <dbReference type="NCBI Taxonomy" id="3108399"/>
    <lineage>
        <taxon>Bacteria</taxon>
        <taxon>Bacillati</taxon>
        <taxon>Bacillota</taxon>
        <taxon>Bacilli</taxon>
        <taxon>Bacillales</taxon>
        <taxon>Paenibacillaceae</taxon>
        <taxon>Ferviditalea</taxon>
    </lineage>
</organism>
<keyword evidence="3" id="KW-0560">Oxidoreductase</keyword>
<reference evidence="5" key="1">
    <citation type="submission" date="2023-12" db="EMBL/GenBank/DDBJ databases">
        <title>Fervidustalea candida gen. nov., sp. nov., a novel member of the family Paenibacillaceae isolated from a geothermal area.</title>
        <authorList>
            <person name="Li W.-J."/>
            <person name="Jiao J.-Y."/>
            <person name="Chen Y."/>
        </authorList>
    </citation>
    <scope>NUCLEOTIDE SEQUENCE</scope>
    <source>
        <strain evidence="5">SYSU GA230002</strain>
    </source>
</reference>
<dbReference type="InterPro" id="IPR006094">
    <property type="entry name" value="Oxid_FAD_bind_N"/>
</dbReference>
<sequence length="448" mass="47519">MAASAKSGILEAAERLADILQGTDKISQESSDQTDPGRQIYGNAGRLKVYPDNESEVSQVLKFANDHSLTVIPEGGGTKRGLGGILGEADIVLSLARMKGIVEHSAGDLVLTVRPGTTLAEIQKQIAPVGQFLAIDAPLSETSTIGGIIAANTSGPKRLRYGSARDLVIGMRVAYPDGQVLRSGSKVVKNVAGYDMNKLYVGSMGTLGVITEINFKLKPIPQCEGLMLLEGSAGEIADFSQRIMDSMMEPVALEMLNPALNAYLGGSSCFALAVGFEDVEKAVAAQEQWVRANAGGLKEAASLRDSDASAWWRRLADLEGSADGEAIRFSFKAGSLLTDTAPLVEFVEREAQARGIKLYAHGGTGTGISHFHLQEADEGKAFGLLEAMRRKLSEAAGYVAVEKAPLAARQKIDVWGGTNPAVRRLMEGIKEHADPKKILNPGRFAGGI</sequence>
<dbReference type="SUPFAM" id="SSF55103">
    <property type="entry name" value="FAD-linked oxidases, C-terminal domain"/>
    <property type="match status" value="1"/>
</dbReference>
<dbReference type="InterPro" id="IPR016169">
    <property type="entry name" value="FAD-bd_PCMH_sub2"/>
</dbReference>
<dbReference type="Proteomes" id="UP001310386">
    <property type="component" value="Unassembled WGS sequence"/>
</dbReference>
<comment type="caution">
    <text evidence="5">The sequence shown here is derived from an EMBL/GenBank/DDBJ whole genome shotgun (WGS) entry which is preliminary data.</text>
</comment>
<feature type="domain" description="FAD-binding PCMH-type" evidence="4">
    <location>
        <begin position="41"/>
        <end position="220"/>
    </location>
</feature>
<dbReference type="PANTHER" id="PTHR11748:SF103">
    <property type="entry name" value="GLYCOLATE OXIDASE SUBUNIT GLCE"/>
    <property type="match status" value="1"/>
</dbReference>
<keyword evidence="1" id="KW-0285">Flavoprotein</keyword>
<protein>
    <submittedName>
        <fullName evidence="5">FAD-binding oxidoreductase</fullName>
    </submittedName>
</protein>
<evidence type="ECO:0000256" key="2">
    <source>
        <dbReference type="ARBA" id="ARBA00022827"/>
    </source>
</evidence>
<evidence type="ECO:0000313" key="5">
    <source>
        <dbReference type="EMBL" id="MEB3102174.1"/>
    </source>
</evidence>
<dbReference type="PANTHER" id="PTHR11748">
    <property type="entry name" value="D-LACTATE DEHYDROGENASE"/>
    <property type="match status" value="1"/>
</dbReference>
<name>A0ABU5ZI44_9BACL</name>
<dbReference type="InterPro" id="IPR016166">
    <property type="entry name" value="FAD-bd_PCMH"/>
</dbReference>
<dbReference type="SUPFAM" id="SSF56176">
    <property type="entry name" value="FAD-binding/transporter-associated domain-like"/>
    <property type="match status" value="1"/>
</dbReference>
<gene>
    <name evidence="5" type="ORF">VF724_10920</name>
</gene>
<evidence type="ECO:0000313" key="6">
    <source>
        <dbReference type="Proteomes" id="UP001310386"/>
    </source>
</evidence>
<proteinExistence type="predicted"/>
<evidence type="ECO:0000256" key="1">
    <source>
        <dbReference type="ARBA" id="ARBA00022630"/>
    </source>
</evidence>
<accession>A0ABU5ZI44</accession>
<evidence type="ECO:0000256" key="3">
    <source>
        <dbReference type="ARBA" id="ARBA00023002"/>
    </source>
</evidence>
<evidence type="ECO:0000259" key="4">
    <source>
        <dbReference type="PROSITE" id="PS51387"/>
    </source>
</evidence>
<dbReference type="Pfam" id="PF01565">
    <property type="entry name" value="FAD_binding_4"/>
    <property type="match status" value="1"/>
</dbReference>
<dbReference type="PROSITE" id="PS51387">
    <property type="entry name" value="FAD_PCMH"/>
    <property type="match status" value="1"/>
</dbReference>
<dbReference type="Gene3D" id="3.30.465.10">
    <property type="match status" value="1"/>
</dbReference>